<evidence type="ECO:0000313" key="7">
    <source>
        <dbReference type="EMBL" id="ODV94383.1"/>
    </source>
</evidence>
<dbReference type="FunFam" id="3.90.550.10:FF:000051">
    <property type="entry name" value="Alpha-1,2-mannosyltransferase (Ktr4)"/>
    <property type="match status" value="1"/>
</dbReference>
<reference evidence="8" key="1">
    <citation type="submission" date="2016-05" db="EMBL/GenBank/DDBJ databases">
        <title>Comparative genomics of biotechnologically important yeasts.</title>
        <authorList>
            <consortium name="DOE Joint Genome Institute"/>
            <person name="Riley R."/>
            <person name="Haridas S."/>
            <person name="Wolfe K.H."/>
            <person name="Lopes M.R."/>
            <person name="Hittinger C.T."/>
            <person name="Goker M."/>
            <person name="Salamov A."/>
            <person name="Wisecaver J."/>
            <person name="Long T.M."/>
            <person name="Aerts A.L."/>
            <person name="Barry K."/>
            <person name="Choi C."/>
            <person name="Clum A."/>
            <person name="Coughlan A.Y."/>
            <person name="Deshpande S."/>
            <person name="Douglass A.P."/>
            <person name="Hanson S.J."/>
            <person name="Klenk H.-P."/>
            <person name="Labutti K."/>
            <person name="Lapidus A."/>
            <person name="Lindquist E."/>
            <person name="Lipzen A."/>
            <person name="Meier-Kolthoff J.P."/>
            <person name="Ohm R.A."/>
            <person name="Otillar R.P."/>
            <person name="Pangilinan J."/>
            <person name="Peng Y."/>
            <person name="Rokas A."/>
            <person name="Rosa C.A."/>
            <person name="Scheuner C."/>
            <person name="Sibirny A.A."/>
            <person name="Slot J.C."/>
            <person name="Stielow J.B."/>
            <person name="Sun H."/>
            <person name="Kurtzman C.P."/>
            <person name="Blackwell M."/>
            <person name="Grigoriev I.V."/>
            <person name="Jeffries T.W."/>
        </authorList>
    </citation>
    <scope>NUCLEOTIDE SEQUENCE [LARGE SCALE GENOMIC DNA]</scope>
    <source>
        <strain evidence="8">NRRL Y-2460</strain>
    </source>
</reference>
<dbReference type="PANTHER" id="PTHR31121:SF7">
    <property type="entry name" value="MANNOSYLTRANSFERASE KTR4-RELATED"/>
    <property type="match status" value="1"/>
</dbReference>
<keyword evidence="5" id="KW-0812">Transmembrane</keyword>
<dbReference type="PIRSF" id="PIRSF018153">
    <property type="entry name" value="Glyco_trans_15"/>
    <property type="match status" value="1"/>
</dbReference>
<dbReference type="PANTHER" id="PTHR31121">
    <property type="entry name" value="ALPHA-1,2 MANNOSYLTRANSFERASE KTR1"/>
    <property type="match status" value="1"/>
</dbReference>
<dbReference type="Pfam" id="PF01793">
    <property type="entry name" value="Glyco_transf_15"/>
    <property type="match status" value="1"/>
</dbReference>
<keyword evidence="4" id="KW-0808">Transferase</keyword>
<evidence type="ECO:0000256" key="1">
    <source>
        <dbReference type="ARBA" id="ARBA00004606"/>
    </source>
</evidence>
<dbReference type="Proteomes" id="UP000094236">
    <property type="component" value="Unassembled WGS sequence"/>
</dbReference>
<feature type="active site" description="Nucleophile" evidence="6">
    <location>
        <position position="261"/>
    </location>
</feature>
<dbReference type="OrthoDB" id="439943at2759"/>
<evidence type="ECO:0000256" key="4">
    <source>
        <dbReference type="ARBA" id="ARBA00022679"/>
    </source>
</evidence>
<name>A0A1E4TRJ4_PACTA</name>
<keyword evidence="5" id="KW-0735">Signal-anchor</keyword>
<dbReference type="InterPro" id="IPR029044">
    <property type="entry name" value="Nucleotide-diphossugar_trans"/>
</dbReference>
<dbReference type="Gene3D" id="3.90.550.10">
    <property type="entry name" value="Spore Coat Polysaccharide Biosynthesis Protein SpsA, Chain A"/>
    <property type="match status" value="1"/>
</dbReference>
<sequence>MSRDEIINWNMREYDEYLTQKIDEPKVDNLVKPPADPSNYDRANATLLVLARNRELNKVIVTIQQIEDKFNNKYHYPYTFLNDAEFSQKFINGIKALLPGRELYFEAIDPKIWKKPSTIDKEKEREGIAYLKEEKIGYSEMESYHNMCRFYSGNFYKHPRLAKFKWYWRFEPGTNYFCKIDYDLFKFMEMNNKTYGFTISLYDAQQSIKTLWPTTLEFLSQNPQYLHPNGAFNWLTEDFMNKKKTTETGGYSTCHFWSNFEIGNMDFFRSEPYDNWFQYLDSKGGFYYERWGDAPVHSVGLGLFEDKSKIHWFRDIGYEHYPYYNCPNSDKCNTREPGPKSGKLGGPVCEVGKFSFPHLYDQNCVSNWVRYEMTDKELGLY</sequence>
<evidence type="ECO:0000256" key="2">
    <source>
        <dbReference type="ARBA" id="ARBA00007677"/>
    </source>
</evidence>
<keyword evidence="3" id="KW-0328">Glycosyltransferase</keyword>
<dbReference type="GO" id="GO:0006487">
    <property type="term" value="P:protein N-linked glycosylation"/>
    <property type="evidence" value="ECO:0007669"/>
    <property type="project" value="TreeGrafter"/>
</dbReference>
<dbReference type="GO" id="GO:0000026">
    <property type="term" value="F:alpha-1,2-mannosyltransferase activity"/>
    <property type="evidence" value="ECO:0007669"/>
    <property type="project" value="TreeGrafter"/>
</dbReference>
<dbReference type="GO" id="GO:0005794">
    <property type="term" value="C:Golgi apparatus"/>
    <property type="evidence" value="ECO:0007669"/>
    <property type="project" value="TreeGrafter"/>
</dbReference>
<organism evidence="7 8">
    <name type="scientific">Pachysolen tannophilus NRRL Y-2460</name>
    <dbReference type="NCBI Taxonomy" id="669874"/>
    <lineage>
        <taxon>Eukaryota</taxon>
        <taxon>Fungi</taxon>
        <taxon>Dikarya</taxon>
        <taxon>Ascomycota</taxon>
        <taxon>Saccharomycotina</taxon>
        <taxon>Pichiomycetes</taxon>
        <taxon>Pachysolenaceae</taxon>
        <taxon>Pachysolen</taxon>
    </lineage>
</organism>
<proteinExistence type="inferred from homology"/>
<dbReference type="GO" id="GO:0016020">
    <property type="term" value="C:membrane"/>
    <property type="evidence" value="ECO:0007669"/>
    <property type="project" value="UniProtKB-SubCell"/>
</dbReference>
<dbReference type="GO" id="GO:0000032">
    <property type="term" value="P:cell wall mannoprotein biosynthetic process"/>
    <property type="evidence" value="ECO:0007669"/>
    <property type="project" value="TreeGrafter"/>
</dbReference>
<evidence type="ECO:0000256" key="5">
    <source>
        <dbReference type="ARBA" id="ARBA00022968"/>
    </source>
</evidence>
<dbReference type="AlphaFoldDB" id="A0A1E4TRJ4"/>
<dbReference type="GO" id="GO:0006493">
    <property type="term" value="P:protein O-linked glycosylation"/>
    <property type="evidence" value="ECO:0007669"/>
    <property type="project" value="TreeGrafter"/>
</dbReference>
<gene>
    <name evidence="7" type="ORF">PACTADRAFT_44903</name>
</gene>
<dbReference type="InterPro" id="IPR002685">
    <property type="entry name" value="Glyco_trans_15"/>
</dbReference>
<keyword evidence="8" id="KW-1185">Reference proteome</keyword>
<evidence type="ECO:0000256" key="6">
    <source>
        <dbReference type="PIRSR" id="PIRSR018153-1"/>
    </source>
</evidence>
<protein>
    <recommendedName>
        <fullName evidence="9">Mannosyltransferase</fullName>
    </recommendedName>
</protein>
<evidence type="ECO:0000256" key="3">
    <source>
        <dbReference type="ARBA" id="ARBA00022676"/>
    </source>
</evidence>
<evidence type="ECO:0008006" key="9">
    <source>
        <dbReference type="Google" id="ProtNLM"/>
    </source>
</evidence>
<comment type="subcellular location">
    <subcellularLocation>
        <location evidence="1">Membrane</location>
        <topology evidence="1">Single-pass type II membrane protein</topology>
    </subcellularLocation>
</comment>
<comment type="similarity">
    <text evidence="2">Belongs to the glycosyltransferase 15 family.</text>
</comment>
<dbReference type="SUPFAM" id="SSF53448">
    <property type="entry name" value="Nucleotide-diphospho-sugar transferases"/>
    <property type="match status" value="1"/>
</dbReference>
<dbReference type="STRING" id="669874.A0A1E4TRJ4"/>
<evidence type="ECO:0000313" key="8">
    <source>
        <dbReference type="Proteomes" id="UP000094236"/>
    </source>
</evidence>
<dbReference type="EMBL" id="KV454016">
    <property type="protein sequence ID" value="ODV94383.1"/>
    <property type="molecule type" value="Genomic_DNA"/>
</dbReference>
<accession>A0A1E4TRJ4</accession>